<dbReference type="GO" id="GO:0031012">
    <property type="term" value="C:extracellular matrix"/>
    <property type="evidence" value="ECO:0007669"/>
    <property type="project" value="EnsemblMetazoa"/>
</dbReference>
<dbReference type="GO" id="GO:0042302">
    <property type="term" value="F:structural constituent of cuticle"/>
    <property type="evidence" value="ECO:0007669"/>
    <property type="project" value="UniProtKB-UniRule"/>
</dbReference>
<keyword evidence="5" id="KW-1185">Reference proteome</keyword>
<sequence>MASGRWWWHQFAIGSKRETAAVAKQITSSQLVVYLTSAAMKRTYLLLCLSLLTCNVANSAYLRPIDLSQLAKSSNLQQQQQLRGDLNRDDNNDDDDATTLAPNSNEDYDSRPQYSFAYDVRDSLTGDDKRQEEKRDGDLVKGQYSLIEPDGTRRIVEYTADDVSGFNAIVSKQRLDEQQQQQQRLSLTSLEELQTRLTAQAIAEARSLVEAQQASQLQLEAQNRRESENQARNQAQQLMEQFQQQVQQQEQQRLQQEQQLRDLQRLQEQRDREERDREQREREQREREQRERQQREQELRERELRERELRDRELRDREQRDREQRDREDRRQQADRRQSQNQRLLDQQTLLLAQSLPSIQATVVSHPPTLLASRLPGSTTTSSSRTTTLLTRERDLEAWRQLPNARITIDRSSQPLILSQPSSATVQAQLISSPLLLESGNLNGLITTRLNGNAARAGAALSWSNGRRLLNNDLWQLDRLDDRADSRRESEELRSNSAERRSKNW</sequence>
<protein>
    <submittedName>
        <fullName evidence="4">GD23798</fullName>
    </submittedName>
</protein>
<dbReference type="GO" id="GO:0005212">
    <property type="term" value="F:structural constituent of eye lens"/>
    <property type="evidence" value="ECO:0007669"/>
    <property type="project" value="EnsemblMetazoa"/>
</dbReference>
<dbReference type="PANTHER" id="PTHR12236">
    <property type="entry name" value="STRUCTURAL CONTITUENT OF CUTICLE"/>
    <property type="match status" value="1"/>
</dbReference>
<dbReference type="PROSITE" id="PS51155">
    <property type="entry name" value="CHIT_BIND_RR_2"/>
    <property type="match status" value="1"/>
</dbReference>
<feature type="region of interest" description="Disordered" evidence="3">
    <location>
        <begin position="265"/>
        <end position="291"/>
    </location>
</feature>
<evidence type="ECO:0000256" key="2">
    <source>
        <dbReference type="PROSITE-ProRule" id="PRU00497"/>
    </source>
</evidence>
<dbReference type="Pfam" id="PF00379">
    <property type="entry name" value="Chitin_bind_4"/>
    <property type="match status" value="1"/>
</dbReference>
<accession>B4Q3B2</accession>
<organism evidence="4 5">
    <name type="scientific">Drosophila simulans</name>
    <name type="common">Fruit fly</name>
    <dbReference type="NCBI Taxonomy" id="7240"/>
    <lineage>
        <taxon>Eukaryota</taxon>
        <taxon>Metazoa</taxon>
        <taxon>Ecdysozoa</taxon>
        <taxon>Arthropoda</taxon>
        <taxon>Hexapoda</taxon>
        <taxon>Insecta</taxon>
        <taxon>Pterygota</taxon>
        <taxon>Neoptera</taxon>
        <taxon>Endopterygota</taxon>
        <taxon>Diptera</taxon>
        <taxon>Brachycera</taxon>
        <taxon>Muscomorpha</taxon>
        <taxon>Ephydroidea</taxon>
        <taxon>Drosophilidae</taxon>
        <taxon>Drosophila</taxon>
        <taxon>Sophophora</taxon>
    </lineage>
</organism>
<name>B4Q3B2_DROSI</name>
<feature type="region of interest" description="Disordered" evidence="3">
    <location>
        <begin position="313"/>
        <end position="343"/>
    </location>
</feature>
<dbReference type="InterPro" id="IPR051217">
    <property type="entry name" value="Insect_Cuticle_Struc_Prot"/>
</dbReference>
<dbReference type="InterPro" id="IPR031311">
    <property type="entry name" value="CHIT_BIND_RR_consensus"/>
</dbReference>
<dbReference type="PRINTS" id="PR00947">
    <property type="entry name" value="CUTICLE"/>
</dbReference>
<reference evidence="4 5" key="1">
    <citation type="journal article" date="2007" name="Nature">
        <title>Evolution of genes and genomes on the Drosophila phylogeny.</title>
        <authorList>
            <consortium name="Drosophila 12 Genomes Consortium"/>
            <person name="Clark A.G."/>
            <person name="Eisen M.B."/>
            <person name="Smith D.R."/>
            <person name="Bergman C.M."/>
            <person name="Oliver B."/>
            <person name="Markow T.A."/>
            <person name="Kaufman T.C."/>
            <person name="Kellis M."/>
            <person name="Gelbart W."/>
            <person name="Iyer V.N."/>
            <person name="Pollard D.A."/>
            <person name="Sackton T.B."/>
            <person name="Larracuente A.M."/>
            <person name="Singh N.D."/>
            <person name="Abad J.P."/>
            <person name="Abt D.N."/>
            <person name="Adryan B."/>
            <person name="Aguade M."/>
            <person name="Akashi H."/>
            <person name="Anderson W.W."/>
            <person name="Aquadro C.F."/>
            <person name="Ardell D.H."/>
            <person name="Arguello R."/>
            <person name="Artieri C.G."/>
            <person name="Barbash D.A."/>
            <person name="Barker D."/>
            <person name="Barsanti P."/>
            <person name="Batterham P."/>
            <person name="Batzoglou S."/>
            <person name="Begun D."/>
            <person name="Bhutkar A."/>
            <person name="Blanco E."/>
            <person name="Bosak S.A."/>
            <person name="Bradley R.K."/>
            <person name="Brand A.D."/>
            <person name="Brent M.R."/>
            <person name="Brooks A.N."/>
            <person name="Brown R.H."/>
            <person name="Butlin R.K."/>
            <person name="Caggese C."/>
            <person name="Calvi B.R."/>
            <person name="Bernardo de Carvalho A."/>
            <person name="Caspi A."/>
            <person name="Castrezana S."/>
            <person name="Celniker S.E."/>
            <person name="Chang J.L."/>
            <person name="Chapple C."/>
            <person name="Chatterji S."/>
            <person name="Chinwalla A."/>
            <person name="Civetta A."/>
            <person name="Clifton S.W."/>
            <person name="Comeron J.M."/>
            <person name="Costello J.C."/>
            <person name="Coyne J.A."/>
            <person name="Daub J."/>
            <person name="David R.G."/>
            <person name="Delcher A.L."/>
            <person name="Delehaunty K."/>
            <person name="Do C.B."/>
            <person name="Ebling H."/>
            <person name="Edwards K."/>
            <person name="Eickbush T."/>
            <person name="Evans J.D."/>
            <person name="Filipski A."/>
            <person name="Findeiss S."/>
            <person name="Freyhult E."/>
            <person name="Fulton L."/>
            <person name="Fulton R."/>
            <person name="Garcia A.C."/>
            <person name="Gardiner A."/>
            <person name="Garfield D.A."/>
            <person name="Garvin B.E."/>
            <person name="Gibson G."/>
            <person name="Gilbert D."/>
            <person name="Gnerre S."/>
            <person name="Godfrey J."/>
            <person name="Good R."/>
            <person name="Gotea V."/>
            <person name="Gravely B."/>
            <person name="Greenberg A.J."/>
            <person name="Griffiths-Jones S."/>
            <person name="Gross S."/>
            <person name="Guigo R."/>
            <person name="Gustafson E.A."/>
            <person name="Haerty W."/>
            <person name="Hahn M.W."/>
            <person name="Halligan D.L."/>
            <person name="Halpern A.L."/>
            <person name="Halter G.M."/>
            <person name="Han M.V."/>
            <person name="Heger A."/>
            <person name="Hillier L."/>
            <person name="Hinrichs A.S."/>
            <person name="Holmes I."/>
            <person name="Hoskins R.A."/>
            <person name="Hubisz M.J."/>
            <person name="Hultmark D."/>
            <person name="Huntley M.A."/>
            <person name="Jaffe D.B."/>
            <person name="Jagadeeshan S."/>
            <person name="Jeck W.R."/>
            <person name="Johnson J."/>
            <person name="Jones C.D."/>
            <person name="Jordan W.C."/>
            <person name="Karpen G.H."/>
            <person name="Kataoka E."/>
            <person name="Keightley P.D."/>
            <person name="Kheradpour P."/>
            <person name="Kirkness E.F."/>
            <person name="Koerich L.B."/>
            <person name="Kristiansen K."/>
            <person name="Kudrna D."/>
            <person name="Kulathinal R.J."/>
            <person name="Kumar S."/>
            <person name="Kwok R."/>
            <person name="Lander E."/>
            <person name="Langley C.H."/>
            <person name="Lapoint R."/>
            <person name="Lazzaro B.P."/>
            <person name="Lee S.J."/>
            <person name="Levesque L."/>
            <person name="Li R."/>
            <person name="Lin C.F."/>
            <person name="Lin M.F."/>
            <person name="Lindblad-Toh K."/>
            <person name="Llopart A."/>
            <person name="Long M."/>
            <person name="Low L."/>
            <person name="Lozovsky E."/>
            <person name="Lu J."/>
            <person name="Luo M."/>
            <person name="Machado C.A."/>
            <person name="Makalowski W."/>
            <person name="Marzo M."/>
            <person name="Matsuda M."/>
            <person name="Matzkin L."/>
            <person name="McAllister B."/>
            <person name="McBride C.S."/>
            <person name="McKernan B."/>
            <person name="McKernan K."/>
            <person name="Mendez-Lago M."/>
            <person name="Minx P."/>
            <person name="Mollenhauer M.U."/>
            <person name="Montooth K."/>
            <person name="Mount S.M."/>
            <person name="Mu X."/>
            <person name="Myers E."/>
            <person name="Negre B."/>
            <person name="Newfeld S."/>
            <person name="Nielsen R."/>
            <person name="Noor M.A."/>
            <person name="O'Grady P."/>
            <person name="Pachter L."/>
            <person name="Papaceit M."/>
            <person name="Parisi M.J."/>
            <person name="Parisi M."/>
            <person name="Parts L."/>
            <person name="Pedersen J.S."/>
            <person name="Pesole G."/>
            <person name="Phillippy A.M."/>
            <person name="Ponting C.P."/>
            <person name="Pop M."/>
            <person name="Porcelli D."/>
            <person name="Powell J.R."/>
            <person name="Prohaska S."/>
            <person name="Pruitt K."/>
            <person name="Puig M."/>
            <person name="Quesneville H."/>
            <person name="Ram K.R."/>
            <person name="Rand D."/>
            <person name="Rasmussen M.D."/>
            <person name="Reed L.K."/>
            <person name="Reenan R."/>
            <person name="Reily A."/>
            <person name="Remington K.A."/>
            <person name="Rieger T.T."/>
            <person name="Ritchie M.G."/>
            <person name="Robin C."/>
            <person name="Rogers Y.H."/>
            <person name="Rohde C."/>
            <person name="Rozas J."/>
            <person name="Rubenfield M.J."/>
            <person name="Ruiz A."/>
            <person name="Russo S."/>
            <person name="Salzberg S.L."/>
            <person name="Sanchez-Gracia A."/>
            <person name="Saranga D.J."/>
            <person name="Sato H."/>
            <person name="Schaeffer S.W."/>
            <person name="Schatz M.C."/>
            <person name="Schlenke T."/>
            <person name="Schwartz R."/>
            <person name="Segarra C."/>
            <person name="Singh R.S."/>
            <person name="Sirot L."/>
            <person name="Sirota M."/>
            <person name="Sisneros N.B."/>
            <person name="Smith C.D."/>
            <person name="Smith T.F."/>
            <person name="Spieth J."/>
            <person name="Stage D.E."/>
            <person name="Stark A."/>
            <person name="Stephan W."/>
            <person name="Strausberg R.L."/>
            <person name="Strempel S."/>
            <person name="Sturgill D."/>
            <person name="Sutton G."/>
            <person name="Sutton G.G."/>
            <person name="Tao W."/>
            <person name="Teichmann S."/>
            <person name="Tobari Y.N."/>
            <person name="Tomimura Y."/>
            <person name="Tsolas J.M."/>
            <person name="Valente V.L."/>
            <person name="Venter E."/>
            <person name="Venter J.C."/>
            <person name="Vicario S."/>
            <person name="Vieira F.G."/>
            <person name="Vilella A.J."/>
            <person name="Villasante A."/>
            <person name="Walenz B."/>
            <person name="Wang J."/>
            <person name="Wasserman M."/>
            <person name="Watts T."/>
            <person name="Wilson D."/>
            <person name="Wilson R.K."/>
            <person name="Wing R.A."/>
            <person name="Wolfner M.F."/>
            <person name="Wong A."/>
            <person name="Wong G.K."/>
            <person name="Wu C.I."/>
            <person name="Wu G."/>
            <person name="Yamamoto D."/>
            <person name="Yang H.P."/>
            <person name="Yang S.P."/>
            <person name="Yorke J.A."/>
            <person name="Yoshida K."/>
            <person name="Zdobnov E."/>
            <person name="Zhang P."/>
            <person name="Zhang Y."/>
            <person name="Zimin A.V."/>
            <person name="Baldwin J."/>
            <person name="Abdouelleil A."/>
            <person name="Abdulkadir J."/>
            <person name="Abebe A."/>
            <person name="Abera B."/>
            <person name="Abreu J."/>
            <person name="Acer S.C."/>
            <person name="Aftuck L."/>
            <person name="Alexander A."/>
            <person name="An P."/>
            <person name="Anderson E."/>
            <person name="Anderson S."/>
            <person name="Arachi H."/>
            <person name="Azer M."/>
            <person name="Bachantsang P."/>
            <person name="Barry A."/>
            <person name="Bayul T."/>
            <person name="Berlin A."/>
            <person name="Bessette D."/>
            <person name="Bloom T."/>
            <person name="Blye J."/>
            <person name="Boguslavskiy L."/>
            <person name="Bonnet C."/>
            <person name="Boukhgalter B."/>
            <person name="Bourzgui I."/>
            <person name="Brown A."/>
            <person name="Cahill P."/>
            <person name="Channer S."/>
            <person name="Cheshatsang Y."/>
            <person name="Chuda L."/>
            <person name="Citroen M."/>
            <person name="Collymore A."/>
            <person name="Cooke P."/>
            <person name="Costello M."/>
            <person name="D'Aco K."/>
            <person name="Daza R."/>
            <person name="De Haan G."/>
            <person name="DeGray S."/>
            <person name="DeMaso C."/>
            <person name="Dhargay N."/>
            <person name="Dooley K."/>
            <person name="Dooley E."/>
            <person name="Doricent M."/>
            <person name="Dorje P."/>
            <person name="Dorjee K."/>
            <person name="Dupes A."/>
            <person name="Elong R."/>
            <person name="Falk J."/>
            <person name="Farina A."/>
            <person name="Faro S."/>
            <person name="Ferguson D."/>
            <person name="Fisher S."/>
            <person name="Foley C.D."/>
            <person name="Franke A."/>
            <person name="Friedrich D."/>
            <person name="Gadbois L."/>
            <person name="Gearin G."/>
            <person name="Gearin C.R."/>
            <person name="Giannoukos G."/>
            <person name="Goode T."/>
            <person name="Graham J."/>
            <person name="Grandbois E."/>
            <person name="Grewal S."/>
            <person name="Gyaltsen K."/>
            <person name="Hafez N."/>
            <person name="Hagos B."/>
            <person name="Hall J."/>
            <person name="Henson C."/>
            <person name="Hollinger A."/>
            <person name="Honan T."/>
            <person name="Huard M.D."/>
            <person name="Hughes L."/>
            <person name="Hurhula B."/>
            <person name="Husby M.E."/>
            <person name="Kamat A."/>
            <person name="Kanga B."/>
            <person name="Kashin S."/>
            <person name="Khazanovich D."/>
            <person name="Kisner P."/>
            <person name="Lance K."/>
            <person name="Lara M."/>
            <person name="Lee W."/>
            <person name="Lennon N."/>
            <person name="Letendre F."/>
            <person name="LeVine R."/>
            <person name="Lipovsky A."/>
            <person name="Liu X."/>
            <person name="Liu J."/>
            <person name="Liu S."/>
            <person name="Lokyitsang T."/>
            <person name="Lokyitsang Y."/>
            <person name="Lubonja R."/>
            <person name="Lui A."/>
            <person name="MacDonald P."/>
            <person name="Magnisalis V."/>
            <person name="Maru K."/>
            <person name="Matthews C."/>
            <person name="McCusker W."/>
            <person name="McDonough S."/>
            <person name="Mehta T."/>
            <person name="Meldrim J."/>
            <person name="Meneus L."/>
            <person name="Mihai O."/>
            <person name="Mihalev A."/>
            <person name="Mihova T."/>
            <person name="Mittelman R."/>
            <person name="Mlenga V."/>
            <person name="Montmayeur A."/>
            <person name="Mulrain L."/>
            <person name="Navidi A."/>
            <person name="Naylor J."/>
            <person name="Negash T."/>
            <person name="Nguyen T."/>
            <person name="Nguyen N."/>
            <person name="Nicol R."/>
            <person name="Norbu C."/>
            <person name="Norbu N."/>
            <person name="Novod N."/>
            <person name="O'Neill B."/>
            <person name="Osman S."/>
            <person name="Markiewicz E."/>
            <person name="Oyono O.L."/>
            <person name="Patti C."/>
            <person name="Phunkhang P."/>
            <person name="Pierre F."/>
            <person name="Priest M."/>
            <person name="Raghuraman S."/>
            <person name="Rege F."/>
            <person name="Reyes R."/>
            <person name="Rise C."/>
            <person name="Rogov P."/>
            <person name="Ross K."/>
            <person name="Ryan E."/>
            <person name="Settipalli S."/>
            <person name="Shea T."/>
            <person name="Sherpa N."/>
            <person name="Shi L."/>
            <person name="Shih D."/>
            <person name="Sparrow T."/>
            <person name="Spaulding J."/>
            <person name="Stalker J."/>
            <person name="Stange-Thomann N."/>
            <person name="Stavropoulos S."/>
            <person name="Stone C."/>
            <person name="Strader C."/>
            <person name="Tesfaye S."/>
            <person name="Thomson T."/>
            <person name="Thoulutsang Y."/>
            <person name="Thoulutsang D."/>
            <person name="Topham K."/>
            <person name="Topping I."/>
            <person name="Tsamla T."/>
            <person name="Vassiliev H."/>
            <person name="Vo A."/>
            <person name="Wangchuk T."/>
            <person name="Wangdi T."/>
            <person name="Weiand M."/>
            <person name="Wilkinson J."/>
            <person name="Wilson A."/>
            <person name="Yadav S."/>
            <person name="Young G."/>
            <person name="Yu Q."/>
            <person name="Zembek L."/>
            <person name="Zhong D."/>
            <person name="Zimmer A."/>
            <person name="Zwirko Z."/>
            <person name="Jaffe D.B."/>
            <person name="Alvarez P."/>
            <person name="Brockman W."/>
            <person name="Butler J."/>
            <person name="Chin C."/>
            <person name="Gnerre S."/>
            <person name="Grabherr M."/>
            <person name="Kleber M."/>
            <person name="Mauceli E."/>
            <person name="MacCallum I."/>
        </authorList>
    </citation>
    <scope>NUCLEOTIDE SEQUENCE [LARGE SCALE GENOMIC DNA]</scope>
    <source>
        <strain evidence="5">white501</strain>
    </source>
</reference>
<dbReference type="PANTHER" id="PTHR12236:SF86">
    <property type="entry name" value="CCP84AC-RELATED"/>
    <property type="match status" value="1"/>
</dbReference>
<dbReference type="InterPro" id="IPR000618">
    <property type="entry name" value="Insect_cuticle"/>
</dbReference>
<feature type="compositionally biased region" description="Basic and acidic residues" evidence="3">
    <location>
        <begin position="313"/>
        <end position="338"/>
    </location>
</feature>
<dbReference type="HOGENOM" id="CLU_038868_0_0_1"/>
<dbReference type="STRING" id="7240.B4Q3B2"/>
<evidence type="ECO:0000313" key="4">
    <source>
        <dbReference type="EMBL" id="EDX04743.1"/>
    </source>
</evidence>
<dbReference type="OrthoDB" id="7872926at2759"/>
<dbReference type="PhylomeDB" id="B4Q3B2"/>
<dbReference type="Proteomes" id="UP000000304">
    <property type="component" value="Chromosome 2L"/>
</dbReference>
<dbReference type="EMBL" id="CM000361">
    <property type="protein sequence ID" value="EDX04743.1"/>
    <property type="molecule type" value="Genomic_DNA"/>
</dbReference>
<feature type="region of interest" description="Disordered" evidence="3">
    <location>
        <begin position="486"/>
        <end position="505"/>
    </location>
</feature>
<proteinExistence type="predicted"/>
<dbReference type="PROSITE" id="PS00233">
    <property type="entry name" value="CHIT_BIND_RR_1"/>
    <property type="match status" value="1"/>
</dbReference>
<keyword evidence="1 2" id="KW-0193">Cuticle</keyword>
<dbReference type="GO" id="GO:0005615">
    <property type="term" value="C:extracellular space"/>
    <property type="evidence" value="ECO:0007669"/>
    <property type="project" value="TreeGrafter"/>
</dbReference>
<gene>
    <name evidence="4" type="primary">Dsim\GD23798</name>
    <name evidence="4" type="ORF">Dsim_GD23798</name>
</gene>
<dbReference type="GO" id="GO:0048058">
    <property type="term" value="P:compound eye corneal lens development"/>
    <property type="evidence" value="ECO:0007669"/>
    <property type="project" value="EnsemblMetazoa"/>
</dbReference>
<dbReference type="AlphaFoldDB" id="B4Q3B2"/>
<feature type="region of interest" description="Disordered" evidence="3">
    <location>
        <begin position="78"/>
        <end position="112"/>
    </location>
</feature>
<dbReference type="OMA" id="GDLNRDD"/>
<evidence type="ECO:0000256" key="3">
    <source>
        <dbReference type="SAM" id="MobiDB-lite"/>
    </source>
</evidence>
<evidence type="ECO:0000256" key="1">
    <source>
        <dbReference type="ARBA" id="ARBA00022460"/>
    </source>
</evidence>
<evidence type="ECO:0000313" key="5">
    <source>
        <dbReference type="Proteomes" id="UP000000304"/>
    </source>
</evidence>
<dbReference type="GO" id="GO:0005509">
    <property type="term" value="F:calcium ion binding"/>
    <property type="evidence" value="ECO:0007669"/>
    <property type="project" value="EnsemblMetazoa"/>
</dbReference>